<sequence length="298" mass="33238">MDAVEFHCEPPTNMSTMVVAFGGWIDAGEAVTSAMRHMVRQLEATPLASVDPEDFFDFTQVRPIVRLNEAGERTIRWPRIAFWTWQPPGSSEGLLLFRGMEPHRRWRAYTTVLLDIAARCGVQRIISLGALLAAVPHTRPPRVTGRSTDPTWQAQLEAWGMYSRPRYQGPTGISSVLLDAASQRGLSSLTLMGQAPHYLQGATNPEVSQTLLNTVSRLLGLTLDWSSLDEAVRNFRMQCDQAVAADTATQTYVRQLEQDYDATAEETSPALGDETLNSEQLFHDLEDFLRKEREGGTT</sequence>
<dbReference type="EMBL" id="VGLS01000283">
    <property type="protein sequence ID" value="MBM3224243.1"/>
    <property type="molecule type" value="Genomic_DNA"/>
</dbReference>
<dbReference type="Gene3D" id="3.40.50.10900">
    <property type="entry name" value="PAC-like subunit"/>
    <property type="match status" value="1"/>
</dbReference>
<accession>A0A937W115</accession>
<dbReference type="InterPro" id="IPR019151">
    <property type="entry name" value="Proteasome_assmbl_chaperone_2"/>
</dbReference>
<evidence type="ECO:0000313" key="1">
    <source>
        <dbReference type="EMBL" id="MBM3224243.1"/>
    </source>
</evidence>
<evidence type="ECO:0000313" key="2">
    <source>
        <dbReference type="Proteomes" id="UP000712673"/>
    </source>
</evidence>
<name>A0A937W115_UNCTE</name>
<dbReference type="AlphaFoldDB" id="A0A937W115"/>
<dbReference type="PIRSF" id="PIRSF028754">
    <property type="entry name" value="UCP028754"/>
    <property type="match status" value="1"/>
</dbReference>
<protein>
    <submittedName>
        <fullName evidence="1">PAC2 family protein</fullName>
    </submittedName>
</protein>
<dbReference type="InterPro" id="IPR038389">
    <property type="entry name" value="PSMG2_sf"/>
</dbReference>
<dbReference type="Pfam" id="PF09754">
    <property type="entry name" value="PAC2"/>
    <property type="match status" value="1"/>
</dbReference>
<proteinExistence type="predicted"/>
<dbReference type="PANTHER" id="PTHR35610">
    <property type="entry name" value="3-ISOPROPYLMALATE DEHYDRATASE-RELATED"/>
    <property type="match status" value="1"/>
</dbReference>
<reference evidence="1" key="1">
    <citation type="submission" date="2019-03" db="EMBL/GenBank/DDBJ databases">
        <title>Lake Tanganyika Metagenome-Assembled Genomes (MAGs).</title>
        <authorList>
            <person name="Tran P."/>
        </authorList>
    </citation>
    <scope>NUCLEOTIDE SEQUENCE</scope>
    <source>
        <strain evidence="1">K_DeepCast_65m_m2_066</strain>
    </source>
</reference>
<gene>
    <name evidence="1" type="ORF">FJZ47_10620</name>
</gene>
<dbReference type="SUPFAM" id="SSF159659">
    <property type="entry name" value="Cgl1923-like"/>
    <property type="match status" value="1"/>
</dbReference>
<dbReference type="Proteomes" id="UP000712673">
    <property type="component" value="Unassembled WGS sequence"/>
</dbReference>
<dbReference type="InterPro" id="IPR008492">
    <property type="entry name" value="Rv2714-like"/>
</dbReference>
<comment type="caution">
    <text evidence="1">The sequence shown here is derived from an EMBL/GenBank/DDBJ whole genome shotgun (WGS) entry which is preliminary data.</text>
</comment>
<organism evidence="1 2">
    <name type="scientific">Tectimicrobiota bacterium</name>
    <dbReference type="NCBI Taxonomy" id="2528274"/>
    <lineage>
        <taxon>Bacteria</taxon>
        <taxon>Pseudomonadati</taxon>
        <taxon>Nitrospinota/Tectimicrobiota group</taxon>
        <taxon>Candidatus Tectimicrobiota</taxon>
    </lineage>
</organism>